<proteinExistence type="predicted"/>
<keyword evidence="3" id="KW-1185">Reference proteome</keyword>
<dbReference type="EMBL" id="JBJJXI010000136">
    <property type="protein sequence ID" value="KAL3387879.1"/>
    <property type="molecule type" value="Genomic_DNA"/>
</dbReference>
<gene>
    <name evidence="2" type="ORF">TKK_016967</name>
</gene>
<name>A0ABD2W569_9HYME</name>
<dbReference type="AlphaFoldDB" id="A0ABD2W569"/>
<evidence type="ECO:0000313" key="2">
    <source>
        <dbReference type="EMBL" id="KAL3387879.1"/>
    </source>
</evidence>
<dbReference type="Proteomes" id="UP001627154">
    <property type="component" value="Unassembled WGS sequence"/>
</dbReference>
<feature type="compositionally biased region" description="Basic and acidic residues" evidence="1">
    <location>
        <begin position="33"/>
        <end position="45"/>
    </location>
</feature>
<comment type="caution">
    <text evidence="2">The sequence shown here is derived from an EMBL/GenBank/DDBJ whole genome shotgun (WGS) entry which is preliminary data.</text>
</comment>
<feature type="region of interest" description="Disordered" evidence="1">
    <location>
        <begin position="1"/>
        <end position="102"/>
    </location>
</feature>
<sequence>MSSNITMADQSNSANPDNEEQIPQEATTSINVEKIEPGMKQREEATITSNMNDAPPTSVETEKPAISEKDETKVHKTEDKAEQEIPETEDKAEQSAETAQEEDIAWAAVTAKLEKYPKNTVKCVKKKARHSANMQPSWKNMGPSEPR</sequence>
<evidence type="ECO:0000313" key="3">
    <source>
        <dbReference type="Proteomes" id="UP001627154"/>
    </source>
</evidence>
<reference evidence="2 3" key="1">
    <citation type="journal article" date="2024" name="bioRxiv">
        <title>A reference genome for Trichogramma kaykai: A tiny desert-dwelling parasitoid wasp with competing sex-ratio distorters.</title>
        <authorList>
            <person name="Culotta J."/>
            <person name="Lindsey A.R."/>
        </authorList>
    </citation>
    <scope>NUCLEOTIDE SEQUENCE [LARGE SCALE GENOMIC DNA]</scope>
    <source>
        <strain evidence="2 3">KSX58</strain>
    </source>
</reference>
<evidence type="ECO:0000256" key="1">
    <source>
        <dbReference type="SAM" id="MobiDB-lite"/>
    </source>
</evidence>
<accession>A0ABD2W569</accession>
<feature type="compositionally biased region" description="Basic and acidic residues" evidence="1">
    <location>
        <begin position="60"/>
        <end position="94"/>
    </location>
</feature>
<protein>
    <submittedName>
        <fullName evidence="2">Uncharacterized protein</fullName>
    </submittedName>
</protein>
<feature type="compositionally biased region" description="Polar residues" evidence="1">
    <location>
        <begin position="1"/>
        <end position="16"/>
    </location>
</feature>
<organism evidence="2 3">
    <name type="scientific">Trichogramma kaykai</name>
    <dbReference type="NCBI Taxonomy" id="54128"/>
    <lineage>
        <taxon>Eukaryota</taxon>
        <taxon>Metazoa</taxon>
        <taxon>Ecdysozoa</taxon>
        <taxon>Arthropoda</taxon>
        <taxon>Hexapoda</taxon>
        <taxon>Insecta</taxon>
        <taxon>Pterygota</taxon>
        <taxon>Neoptera</taxon>
        <taxon>Endopterygota</taxon>
        <taxon>Hymenoptera</taxon>
        <taxon>Apocrita</taxon>
        <taxon>Proctotrupomorpha</taxon>
        <taxon>Chalcidoidea</taxon>
        <taxon>Trichogrammatidae</taxon>
        <taxon>Trichogramma</taxon>
    </lineage>
</organism>
<feature type="region of interest" description="Disordered" evidence="1">
    <location>
        <begin position="126"/>
        <end position="147"/>
    </location>
</feature>